<dbReference type="Pfam" id="PF00583">
    <property type="entry name" value="Acetyltransf_1"/>
    <property type="match status" value="1"/>
</dbReference>
<gene>
    <name evidence="4" type="ORF">AB6713_12560</name>
</gene>
<comment type="caution">
    <text evidence="4">The sequence shown here is derived from an EMBL/GenBank/DDBJ whole genome shotgun (WGS) entry which is preliminary data.</text>
</comment>
<reference evidence="4 5" key="1">
    <citation type="submission" date="2024-07" db="EMBL/GenBank/DDBJ databases">
        <title>Luteimonas salilacus sp. nov., isolated from the shore soil of Salt Lake in Tibet of China.</title>
        <authorList>
            <person name="Zhang X."/>
            <person name="Li A."/>
        </authorList>
    </citation>
    <scope>NUCLEOTIDE SEQUENCE [LARGE SCALE GENOMIC DNA]</scope>
    <source>
        <strain evidence="4 5">B3-2-R+30</strain>
    </source>
</reference>
<dbReference type="SUPFAM" id="SSF55729">
    <property type="entry name" value="Acyl-CoA N-acyltransferases (Nat)"/>
    <property type="match status" value="1"/>
</dbReference>
<proteinExistence type="predicted"/>
<dbReference type="CDD" id="cd04301">
    <property type="entry name" value="NAT_SF"/>
    <property type="match status" value="1"/>
</dbReference>
<name>A0ABV4HRQ8_9GAMM</name>
<evidence type="ECO:0000313" key="5">
    <source>
        <dbReference type="Proteomes" id="UP001566331"/>
    </source>
</evidence>
<evidence type="ECO:0000259" key="3">
    <source>
        <dbReference type="PROSITE" id="PS51186"/>
    </source>
</evidence>
<dbReference type="GO" id="GO:0016746">
    <property type="term" value="F:acyltransferase activity"/>
    <property type="evidence" value="ECO:0007669"/>
    <property type="project" value="UniProtKB-KW"/>
</dbReference>
<dbReference type="PROSITE" id="PS51186">
    <property type="entry name" value="GNAT"/>
    <property type="match status" value="1"/>
</dbReference>
<dbReference type="InterPro" id="IPR050832">
    <property type="entry name" value="Bact_Acetyltransf"/>
</dbReference>
<dbReference type="EC" id="2.3.-.-" evidence="4"/>
<dbReference type="EMBL" id="JBFWIC010000016">
    <property type="protein sequence ID" value="MEZ0475436.1"/>
    <property type="molecule type" value="Genomic_DNA"/>
</dbReference>
<evidence type="ECO:0000256" key="2">
    <source>
        <dbReference type="ARBA" id="ARBA00023315"/>
    </source>
</evidence>
<feature type="domain" description="N-acetyltransferase" evidence="3">
    <location>
        <begin position="11"/>
        <end position="159"/>
    </location>
</feature>
<evidence type="ECO:0000256" key="1">
    <source>
        <dbReference type="ARBA" id="ARBA00022679"/>
    </source>
</evidence>
<dbReference type="Gene3D" id="3.40.630.30">
    <property type="match status" value="1"/>
</dbReference>
<keyword evidence="2 4" id="KW-0012">Acyltransferase</keyword>
<dbReference type="Proteomes" id="UP001566331">
    <property type="component" value="Unassembled WGS sequence"/>
</dbReference>
<dbReference type="InterPro" id="IPR016181">
    <property type="entry name" value="Acyl_CoA_acyltransferase"/>
</dbReference>
<sequence length="159" mass="17726">MKHRSEPALQIHVDPLTGPEIADLLRAHLDDVARHSPPESVHALDLARLRHSAITFWSAWLDGALAGCVAIRELDPHHGEVKSMRTAAAYLRKGIAAALMRHVLEQATRRGYRRLSLETGSMAVFAPARVLYARFGFEPCGPFADYVEDPYSVFMTRVL</sequence>
<dbReference type="InterPro" id="IPR000182">
    <property type="entry name" value="GNAT_dom"/>
</dbReference>
<dbReference type="PANTHER" id="PTHR43877">
    <property type="entry name" value="AMINOALKYLPHOSPHONATE N-ACETYLTRANSFERASE-RELATED-RELATED"/>
    <property type="match status" value="1"/>
</dbReference>
<keyword evidence="5" id="KW-1185">Reference proteome</keyword>
<dbReference type="RefSeq" id="WP_370565177.1">
    <property type="nucleotide sequence ID" value="NZ_JBFWIB010000013.1"/>
</dbReference>
<keyword evidence="1 4" id="KW-0808">Transferase</keyword>
<protein>
    <submittedName>
        <fullName evidence="4">GNAT family N-acetyltransferase</fullName>
        <ecNumber evidence="4">2.3.-.-</ecNumber>
    </submittedName>
</protein>
<organism evidence="4 5">
    <name type="scientific">Luteimonas salinilitoris</name>
    <dbReference type="NCBI Taxonomy" id="3237697"/>
    <lineage>
        <taxon>Bacteria</taxon>
        <taxon>Pseudomonadati</taxon>
        <taxon>Pseudomonadota</taxon>
        <taxon>Gammaproteobacteria</taxon>
        <taxon>Lysobacterales</taxon>
        <taxon>Lysobacteraceae</taxon>
        <taxon>Luteimonas</taxon>
    </lineage>
</organism>
<accession>A0ABV4HRQ8</accession>
<evidence type="ECO:0000313" key="4">
    <source>
        <dbReference type="EMBL" id="MEZ0475436.1"/>
    </source>
</evidence>
<dbReference type="PANTHER" id="PTHR43877:SF5">
    <property type="entry name" value="BLL8307 PROTEIN"/>
    <property type="match status" value="1"/>
</dbReference>